<comment type="subcellular location">
    <subcellularLocation>
        <location evidence="1">Membrane</location>
        <topology evidence="1">Multi-pass membrane protein</topology>
    </subcellularLocation>
</comment>
<keyword evidence="3" id="KW-0201">Cytochrome c-type biogenesis</keyword>
<dbReference type="InterPro" id="IPR007816">
    <property type="entry name" value="ResB-like_domain"/>
</dbReference>
<feature type="transmembrane region" description="Helical" evidence="7">
    <location>
        <begin position="124"/>
        <end position="143"/>
    </location>
</feature>
<evidence type="ECO:0000259" key="8">
    <source>
        <dbReference type="Pfam" id="PF05140"/>
    </source>
</evidence>
<dbReference type="PANTHER" id="PTHR31566:SF0">
    <property type="entry name" value="CYTOCHROME C BIOGENESIS PROTEIN CCS1, CHLOROPLASTIC"/>
    <property type="match status" value="1"/>
</dbReference>
<feature type="region of interest" description="Disordered" evidence="6">
    <location>
        <begin position="1"/>
        <end position="46"/>
    </location>
</feature>
<evidence type="ECO:0000256" key="5">
    <source>
        <dbReference type="ARBA" id="ARBA00023136"/>
    </source>
</evidence>
<dbReference type="PANTHER" id="PTHR31566">
    <property type="entry name" value="CYTOCHROME C BIOGENESIS PROTEIN CCS1, CHLOROPLASTIC"/>
    <property type="match status" value="1"/>
</dbReference>
<evidence type="ECO:0000256" key="4">
    <source>
        <dbReference type="ARBA" id="ARBA00022989"/>
    </source>
</evidence>
<feature type="transmembrane region" description="Helical" evidence="7">
    <location>
        <begin position="515"/>
        <end position="534"/>
    </location>
</feature>
<sequence>MADAKAPEPQGPAPRAAEPRATEPRRTDSTAAEKEPRKPSVTKNEKPVPADIGVIGMLRWAWRQLTTMRVALILLLVLALAAIPGSLFPQRVQDPSRVNSFIEDNGTLGQVLDTLQLFDVYSSFWFSAVYILLMVSLVGCVLPRTKQHWKAMRAAPPRAPRRLSRMPAHESFPLAEAKAASRTGATSEAAAGKARDVGQARGASAEAVLTDAQARLKKLGYRTVHRGDHIAAERGYLRETGNLLFHVALLGTVVTMAIGSFFGYSGQRVLVEGDTFTNSLVSYDSFETGRFFDADDLDDFRLRLDDFRTQFDDLAAGNQYGQPRMFEADMTTIDSEGNETSHLLEVNKPIRVGGAGVYLTGNGYAPVITTKDANGKVTFSGPVVFLPQDGNYTSRGVVKVPDAQPEQLGFVGVLLPTAGYNAEGELVSQFAELRNPYLVMSAWAGDLGLDDGIAQSVYELEAENMTALTDANGEPLTVEFAPGETFELGNGMGSVTFEGVERFIAVDIRHDPTQGLMLVFSILLLAGLGLSLFVPRRRVWVRVSDDAVEVAALARGEDPRVEEAARDLAVELQDRPAAR</sequence>
<name>A0ABN2THV3_9MICO</name>
<protein>
    <submittedName>
        <fullName evidence="9">Cytochrome c biogenesis protein ResB</fullName>
    </submittedName>
</protein>
<comment type="caution">
    <text evidence="9">The sequence shown here is derived from an EMBL/GenBank/DDBJ whole genome shotgun (WGS) entry which is preliminary data.</text>
</comment>
<keyword evidence="4 7" id="KW-1133">Transmembrane helix</keyword>
<evidence type="ECO:0000256" key="6">
    <source>
        <dbReference type="SAM" id="MobiDB-lite"/>
    </source>
</evidence>
<organism evidence="9 10">
    <name type="scientific">Brevibacterium samyangense</name>
    <dbReference type="NCBI Taxonomy" id="366888"/>
    <lineage>
        <taxon>Bacteria</taxon>
        <taxon>Bacillati</taxon>
        <taxon>Actinomycetota</taxon>
        <taxon>Actinomycetes</taxon>
        <taxon>Micrococcales</taxon>
        <taxon>Brevibacteriaceae</taxon>
        <taxon>Brevibacterium</taxon>
    </lineage>
</organism>
<dbReference type="Proteomes" id="UP001500755">
    <property type="component" value="Unassembled WGS sequence"/>
</dbReference>
<accession>A0ABN2THV3</accession>
<evidence type="ECO:0000256" key="2">
    <source>
        <dbReference type="ARBA" id="ARBA00022692"/>
    </source>
</evidence>
<feature type="compositionally biased region" description="Basic and acidic residues" evidence="6">
    <location>
        <begin position="17"/>
        <end position="46"/>
    </location>
</feature>
<evidence type="ECO:0000313" key="10">
    <source>
        <dbReference type="Proteomes" id="UP001500755"/>
    </source>
</evidence>
<feature type="transmembrane region" description="Helical" evidence="7">
    <location>
        <begin position="243"/>
        <end position="264"/>
    </location>
</feature>
<evidence type="ECO:0000256" key="3">
    <source>
        <dbReference type="ARBA" id="ARBA00022748"/>
    </source>
</evidence>
<feature type="transmembrane region" description="Helical" evidence="7">
    <location>
        <begin position="67"/>
        <end position="88"/>
    </location>
</feature>
<gene>
    <name evidence="9" type="ORF">GCM10009755_21480</name>
</gene>
<keyword evidence="10" id="KW-1185">Reference proteome</keyword>
<dbReference type="Pfam" id="PF05140">
    <property type="entry name" value="ResB"/>
    <property type="match status" value="1"/>
</dbReference>
<evidence type="ECO:0000256" key="1">
    <source>
        <dbReference type="ARBA" id="ARBA00004141"/>
    </source>
</evidence>
<evidence type="ECO:0000256" key="7">
    <source>
        <dbReference type="SAM" id="Phobius"/>
    </source>
</evidence>
<keyword evidence="5 7" id="KW-0472">Membrane</keyword>
<proteinExistence type="predicted"/>
<feature type="domain" description="ResB-like" evidence="8">
    <location>
        <begin position="68"/>
        <end position="563"/>
    </location>
</feature>
<dbReference type="EMBL" id="BAAANO010000020">
    <property type="protein sequence ID" value="GAA2010150.1"/>
    <property type="molecule type" value="Genomic_DNA"/>
</dbReference>
<keyword evidence="2 7" id="KW-0812">Transmembrane</keyword>
<reference evidence="9 10" key="1">
    <citation type="journal article" date="2019" name="Int. J. Syst. Evol. Microbiol.">
        <title>The Global Catalogue of Microorganisms (GCM) 10K type strain sequencing project: providing services to taxonomists for standard genome sequencing and annotation.</title>
        <authorList>
            <consortium name="The Broad Institute Genomics Platform"/>
            <consortium name="The Broad Institute Genome Sequencing Center for Infectious Disease"/>
            <person name="Wu L."/>
            <person name="Ma J."/>
        </authorList>
    </citation>
    <scope>NUCLEOTIDE SEQUENCE [LARGE SCALE GENOMIC DNA]</scope>
    <source>
        <strain evidence="9 10">JCM 14546</strain>
    </source>
</reference>
<evidence type="ECO:0000313" key="9">
    <source>
        <dbReference type="EMBL" id="GAA2010150.1"/>
    </source>
</evidence>
<dbReference type="InterPro" id="IPR023494">
    <property type="entry name" value="Cyt_c_bgen_Ccs1/CcsB/ResB"/>
</dbReference>